<accession>A0AAX4JBZ6</accession>
<evidence type="ECO:0000313" key="2">
    <source>
        <dbReference type="Proteomes" id="UP001334084"/>
    </source>
</evidence>
<reference evidence="1" key="1">
    <citation type="journal article" date="2024" name="BMC Genomics">
        <title>Functional annotation of a divergent genome using sequence and structure-based similarity.</title>
        <authorList>
            <person name="Svedberg D."/>
            <person name="Winiger R.R."/>
            <person name="Berg A."/>
            <person name="Sharma H."/>
            <person name="Tellgren-Roth C."/>
            <person name="Debrunner-Vossbrinck B.A."/>
            <person name="Vossbrinck C.R."/>
            <person name="Barandun J."/>
        </authorList>
    </citation>
    <scope>NUCLEOTIDE SEQUENCE</scope>
    <source>
        <strain evidence="1">Illinois isolate</strain>
    </source>
</reference>
<keyword evidence="2" id="KW-1185">Reference proteome</keyword>
<organism evidence="1 2">
    <name type="scientific">Vairimorpha necatrix</name>
    <dbReference type="NCBI Taxonomy" id="6039"/>
    <lineage>
        <taxon>Eukaryota</taxon>
        <taxon>Fungi</taxon>
        <taxon>Fungi incertae sedis</taxon>
        <taxon>Microsporidia</taxon>
        <taxon>Nosematidae</taxon>
        <taxon>Vairimorpha</taxon>
    </lineage>
</organism>
<dbReference type="Proteomes" id="UP001334084">
    <property type="component" value="Chromosome 4"/>
</dbReference>
<name>A0AAX4JBZ6_9MICR</name>
<dbReference type="GeneID" id="90541202"/>
<dbReference type="KEGG" id="vnx:VNE69_04212"/>
<dbReference type="AlphaFoldDB" id="A0AAX4JBZ6"/>
<dbReference type="RefSeq" id="XP_065329536.1">
    <property type="nucleotide sequence ID" value="XM_065473464.1"/>
</dbReference>
<evidence type="ECO:0000313" key="1">
    <source>
        <dbReference type="EMBL" id="WUR03391.1"/>
    </source>
</evidence>
<proteinExistence type="predicted"/>
<sequence length="591" mass="69135">MSDSGESTSSEEHLFLSGILKEIGEVIKCNICTPKNEEELLTSSKLDLTSTTSTNSSRCKSFLGKDKNGFYSSLDQDTVYTSSLKEDNPISQHIIGYSKLLHCVSTHKPNIDHTSTILIDLFYKLFLVEKYILDFLLDPELLSVIDALRGKYNNQKIKKDIILLSQEYYKNNISALNCEQDIESLTFKIYKSIIKSIEEIKDNNNSTQDYNVIQDSNGIQYSNDINGNINMDDMDDIVHEYVLIVLFMRKESNRFHNIYKKVKHTSFSNRLAILFTYNQDCEFTAEYENIKKKSFINIDLLNKHIPNISRLVFLENEDYETWQRGIVYHYDWNDKVKLWMRNRCETSCLLDKSMIEECIKHKRFRDGWIIYKYGNKSIVNEFHKVISLCISALRHTNEEIWTDRIIEIIKAAIKKNDFYICMDLVEDIFYTLGGVSESQRSRIIKHFIKEIRVMENNEEIVTNIIKGINELCKKCINTETCDICVEHANMIYQEWKRNNTGGFFFKSHSKYESEIYENMLDMCDTVEDCDGFKNLCKDLVNNEAKINKGIYKKLQTVHTKTCKDCKHGTCQTLKVKDNQQLLYHLFNGFNL</sequence>
<protein>
    <submittedName>
        <fullName evidence="1">Uncharacterized protein</fullName>
    </submittedName>
</protein>
<gene>
    <name evidence="1" type="ORF">VNE69_04212</name>
</gene>
<dbReference type="EMBL" id="CP142729">
    <property type="protein sequence ID" value="WUR03391.1"/>
    <property type="molecule type" value="Genomic_DNA"/>
</dbReference>